<evidence type="ECO:0000256" key="5">
    <source>
        <dbReference type="ARBA" id="ARBA00047942"/>
    </source>
</evidence>
<protein>
    <recommendedName>
        <fullName evidence="1">site-specific DNA-methyltransferase (adenine-specific)</fullName>
        <ecNumber evidence="1">2.1.1.72</ecNumber>
    </recommendedName>
</protein>
<dbReference type="Proteomes" id="UP000593915">
    <property type="component" value="Chromosome"/>
</dbReference>
<keyword evidence="3" id="KW-0808">Transferase</keyword>
<dbReference type="GO" id="GO:0006298">
    <property type="term" value="P:mismatch repair"/>
    <property type="evidence" value="ECO:0007669"/>
    <property type="project" value="TreeGrafter"/>
</dbReference>
<dbReference type="REBASE" id="453239">
    <property type="entry name" value="M1.TpeKS1ORF13060P"/>
</dbReference>
<dbReference type="GO" id="GO:1904047">
    <property type="term" value="F:S-adenosyl-L-methionine binding"/>
    <property type="evidence" value="ECO:0007669"/>
    <property type="project" value="TreeGrafter"/>
</dbReference>
<dbReference type="PANTHER" id="PTHR30481:SF3">
    <property type="entry name" value="DNA ADENINE METHYLASE"/>
    <property type="match status" value="1"/>
</dbReference>
<reference evidence="6 7" key="1">
    <citation type="submission" date="2020-09" db="EMBL/GenBank/DDBJ databases">
        <title>Characterization of Treponema spp. from bovine digital dermatitis in Korea.</title>
        <authorList>
            <person name="Espiritu H.M."/>
            <person name="Cho Y.I."/>
            <person name="Mamuad L."/>
        </authorList>
    </citation>
    <scope>NUCLEOTIDE SEQUENCE [LARGE SCALE GENOMIC DNA]</scope>
    <source>
        <strain evidence="6 7">KS1</strain>
    </source>
</reference>
<sequence length="384" mass="45340">MCQIYNQSTSLKPLIKWPGGKEKELKFIFTNAPTKINNYYEPFVGGGSVFMAFNAEKFFINDKSNELISLYELISKKDTAFYNWANAIENSWKNTFNYANSTGLEFLFFNFRNGAINAKELKNKIETFVNENQQNILDNLSALFTMNKNLFVSEVKINLTRKLQRMRKLEIEKCILPDEDVKTNIVTAFMSALYMYFRNLYNDTEVKKNKELYTAIFLFIRNYTYSGMFRYNDSGEFNVPYGGASYNTKTLDCKFNYYQSEKVLNKFKYTKITNLDFEEFFNQNIPQEDDFVFLDPPYDSEFSTYAQNDFTRVDQARLANYLCNECKAKWLMIIKATPYILSLYENKGLNILQFDKTYTVSFMNRNNKKTEHLIIMNYNEYPSI</sequence>
<dbReference type="Pfam" id="PF02086">
    <property type="entry name" value="MethyltransfD12"/>
    <property type="match status" value="1"/>
</dbReference>
<evidence type="ECO:0000256" key="4">
    <source>
        <dbReference type="ARBA" id="ARBA00022691"/>
    </source>
</evidence>
<dbReference type="GO" id="GO:0043565">
    <property type="term" value="F:sequence-specific DNA binding"/>
    <property type="evidence" value="ECO:0007669"/>
    <property type="project" value="TreeGrafter"/>
</dbReference>
<dbReference type="SUPFAM" id="SSF53335">
    <property type="entry name" value="S-adenosyl-L-methionine-dependent methyltransferases"/>
    <property type="match status" value="1"/>
</dbReference>
<dbReference type="EMBL" id="CP061839">
    <property type="protein sequence ID" value="QOW60704.1"/>
    <property type="molecule type" value="Genomic_DNA"/>
</dbReference>
<keyword evidence="2 6" id="KW-0489">Methyltransferase</keyword>
<dbReference type="GO" id="GO:0009307">
    <property type="term" value="P:DNA restriction-modification system"/>
    <property type="evidence" value="ECO:0007669"/>
    <property type="project" value="InterPro"/>
</dbReference>
<evidence type="ECO:0000313" key="6">
    <source>
        <dbReference type="EMBL" id="QOW60704.1"/>
    </source>
</evidence>
<dbReference type="InterPro" id="IPR002052">
    <property type="entry name" value="DNA_methylase_N6_adenine_CS"/>
</dbReference>
<dbReference type="InterPro" id="IPR029063">
    <property type="entry name" value="SAM-dependent_MTases_sf"/>
</dbReference>
<proteinExistence type="predicted"/>
<keyword evidence="4" id="KW-0949">S-adenosyl-L-methionine</keyword>
<dbReference type="RefSeq" id="WP_194076161.1">
    <property type="nucleotide sequence ID" value="NZ_CP061839.1"/>
</dbReference>
<name>A0A7S6WP36_9SPIR</name>
<dbReference type="InterPro" id="IPR012327">
    <property type="entry name" value="MeTrfase_D12"/>
</dbReference>
<dbReference type="GO" id="GO:0009007">
    <property type="term" value="F:site-specific DNA-methyltransferase (adenine-specific) activity"/>
    <property type="evidence" value="ECO:0007669"/>
    <property type="project" value="UniProtKB-EC"/>
</dbReference>
<evidence type="ECO:0000313" key="7">
    <source>
        <dbReference type="Proteomes" id="UP000593915"/>
    </source>
</evidence>
<dbReference type="PRINTS" id="PR00505">
    <property type="entry name" value="D12N6MTFRASE"/>
</dbReference>
<dbReference type="PROSITE" id="PS00092">
    <property type="entry name" value="N6_MTASE"/>
    <property type="match status" value="1"/>
</dbReference>
<dbReference type="PANTHER" id="PTHR30481">
    <property type="entry name" value="DNA ADENINE METHYLASE"/>
    <property type="match status" value="1"/>
</dbReference>
<dbReference type="Gene3D" id="3.40.50.150">
    <property type="entry name" value="Vaccinia Virus protein VP39"/>
    <property type="match status" value="2"/>
</dbReference>
<dbReference type="GO" id="GO:0032259">
    <property type="term" value="P:methylation"/>
    <property type="evidence" value="ECO:0007669"/>
    <property type="project" value="UniProtKB-KW"/>
</dbReference>
<evidence type="ECO:0000256" key="2">
    <source>
        <dbReference type="ARBA" id="ARBA00022603"/>
    </source>
</evidence>
<evidence type="ECO:0000256" key="3">
    <source>
        <dbReference type="ARBA" id="ARBA00022679"/>
    </source>
</evidence>
<dbReference type="EC" id="2.1.1.72" evidence="1"/>
<accession>A0A7S6WP36</accession>
<organism evidence="6 7">
    <name type="scientific">Treponema pedis</name>
    <dbReference type="NCBI Taxonomy" id="409322"/>
    <lineage>
        <taxon>Bacteria</taxon>
        <taxon>Pseudomonadati</taxon>
        <taxon>Spirochaetota</taxon>
        <taxon>Spirochaetia</taxon>
        <taxon>Spirochaetales</taxon>
        <taxon>Treponemataceae</taxon>
        <taxon>Treponema</taxon>
    </lineage>
</organism>
<gene>
    <name evidence="6" type="ORF">IFE08_13060</name>
</gene>
<dbReference type="AlphaFoldDB" id="A0A7S6WP36"/>
<evidence type="ECO:0000256" key="1">
    <source>
        <dbReference type="ARBA" id="ARBA00011900"/>
    </source>
</evidence>
<comment type="catalytic activity">
    <reaction evidence="5">
        <text>a 2'-deoxyadenosine in DNA + S-adenosyl-L-methionine = an N(6)-methyl-2'-deoxyadenosine in DNA + S-adenosyl-L-homocysteine + H(+)</text>
        <dbReference type="Rhea" id="RHEA:15197"/>
        <dbReference type="Rhea" id="RHEA-COMP:12418"/>
        <dbReference type="Rhea" id="RHEA-COMP:12419"/>
        <dbReference type="ChEBI" id="CHEBI:15378"/>
        <dbReference type="ChEBI" id="CHEBI:57856"/>
        <dbReference type="ChEBI" id="CHEBI:59789"/>
        <dbReference type="ChEBI" id="CHEBI:90615"/>
        <dbReference type="ChEBI" id="CHEBI:90616"/>
        <dbReference type="EC" id="2.1.1.72"/>
    </reaction>
</comment>